<evidence type="ECO:0000259" key="6">
    <source>
        <dbReference type="Pfam" id="PF21077"/>
    </source>
</evidence>
<dbReference type="InterPro" id="IPR048381">
    <property type="entry name" value="GDH_C"/>
</dbReference>
<evidence type="ECO:0000259" key="2">
    <source>
        <dbReference type="Pfam" id="PF05088"/>
    </source>
</evidence>
<comment type="caution">
    <text evidence="7">The sequence shown here is derived from an EMBL/GenBank/DDBJ whole genome shotgun (WGS) entry which is preliminary data.</text>
</comment>
<dbReference type="RefSeq" id="WP_188450522.1">
    <property type="nucleotide sequence ID" value="NZ_BMFS01000001.1"/>
</dbReference>
<dbReference type="InterPro" id="IPR049056">
    <property type="entry name" value="NAD_Glu_DH_HM3"/>
</dbReference>
<feature type="domain" description="NAD-glutamate dehydrogenase N-terminal ACT1" evidence="4">
    <location>
        <begin position="38"/>
        <end position="172"/>
    </location>
</feature>
<dbReference type="Proteomes" id="UP000648722">
    <property type="component" value="Unassembled WGS sequence"/>
</dbReference>
<evidence type="ECO:0000259" key="4">
    <source>
        <dbReference type="Pfam" id="PF21075"/>
    </source>
</evidence>
<dbReference type="EMBL" id="BMFS01000001">
    <property type="protein sequence ID" value="GGG89198.1"/>
    <property type="molecule type" value="Genomic_DNA"/>
</dbReference>
<protein>
    <submittedName>
        <fullName evidence="7">Glutamate dehydrogenase</fullName>
    </submittedName>
</protein>
<evidence type="ECO:0000256" key="1">
    <source>
        <dbReference type="ARBA" id="ARBA00023002"/>
    </source>
</evidence>
<organism evidence="7 8">
    <name type="scientific">Glycocaulis albus</name>
    <dbReference type="NCBI Taxonomy" id="1382801"/>
    <lineage>
        <taxon>Bacteria</taxon>
        <taxon>Pseudomonadati</taxon>
        <taxon>Pseudomonadota</taxon>
        <taxon>Alphaproteobacteria</taxon>
        <taxon>Maricaulales</taxon>
        <taxon>Maricaulaceae</taxon>
        <taxon>Glycocaulis</taxon>
    </lineage>
</organism>
<dbReference type="Pfam" id="PF21079">
    <property type="entry name" value="GDH_HM2"/>
    <property type="match status" value="1"/>
</dbReference>
<dbReference type="InterPro" id="IPR049064">
    <property type="entry name" value="NAD_Glu_DH_ACT3"/>
</dbReference>
<dbReference type="Pfam" id="PF21076">
    <property type="entry name" value="GDH_ACT2"/>
    <property type="match status" value="1"/>
</dbReference>
<dbReference type="SUPFAM" id="SSF53223">
    <property type="entry name" value="Aminoacid dehydrogenase-like, N-terminal domain"/>
    <property type="match status" value="1"/>
</dbReference>
<sequence length="1643" mass="183586">MTAVVSSAHAFDREEFLKAARKHWKARFGGLDDAAASFAEQVWEDSLSDDLQGISQDDALTVFADFWEFASERASDKIKVRVREGQGSDGKPLGRDIVEVIGQDRPFLVDSVMGEIASHGLDVLAMVHPIVQVRRNEDGKRSGKDGRVAAESMIQVHVDLLDQSAREALESEVRATLSDVREAVEDWRDMRARMDECLEHLKAANTRAPREEVEESLAFLSWLRDDHFAFIGCRAYGFDVDEDGNLRSREPEILKDSGRGILRDPERTVLRRTSEPLVIVPAIEAFLRAPSPVIVAKANMKSRVHRRVYMDYIGVKRYRDDGAVIGETRFVGLFTAEAYDQMARDVPLIRRKVRRVLDKASKAPGSHSAKKLQHIVENYPRDELFQTSEEDLLKISLGILHLFDRPRTRLFLRRDQFDRFVSVLLYVPRDRYNTRVRVEAGELIRKAFNGRLSAFYPMFGDGALARVHFIIGLDPFNHPEPDPAELEREIALLARTWEDELEAEARRDDDADSLRAVRTYLDGYTAGYRERYQPLSALADIARLEALSADNPRGARVYRETDDDDAHLRVKLYSHGHMLALSDVLPVLENLGLHVEAEAGYPVQRQRDGEERETLWVHEFEVGARSGEFAELETLAPLFEDAVLAVLDGRTEDDGFNTLVPAIGVSWREAAFLRTCARYRQQSGLDPSQSIQEEALSGHPEIARCLLEFARLRFDPSLDLDHKTREEKADALEKELRGKLDAVSSLDHDKALRRLVKLIKYTLRTNFYQTDADGQPKPWISLKIASRKIRDLPAPKPYREIFVWSPRVEGVHLRFGPVARGGLRWSDRREDFRTEVLGLVKAQQVKNAVIVPVGSKGGFYPKQLPKPSDREAFMAEGKESYRTFLRGLLDITDNLDADGNVVAPENVVRWDGEDPYLVVAADKGTASFSDIANGVATDEYDFWLGDAFASGGSAGYDHKKMAITARGGWESVKRHFRERGKDIQSEPFTVIGVGDMSGDVFGNGMLLSKQIRLLAAFDHRDIFIDPDPQDTEESWKERKRLFEMDRSSWQDYDSKLISKGGGVFSRSAKAIQLNDEIRALTGLEGKSATPSEVMHALLKAEVELMWFGGIGTYVKAASEQNYQVGDKNNDAIRVDAEEMKACVVGEGANLAMTQAARIAFARRGGSVNGDFIDNSAGVDSSDHEVNIKILLNPMMRAGDMSREERNTLLESMTNDVAEHVLRHNYDQTLTLTLARERAPEDLDVHERVMESLEAEGRLDRAVEGLPGKETIRGLKDQNDGLSRPEIAIITSYVKIALFDKVVACDVPDDPHFKDTLVTYFPKALHKFADAMDGHRLKREIIATRLANDLVNMGGPDFLQRALELSGADTPAIARAFAAAREIFRIDDLMAQINALDNKVPASAQISLHEEVRRLLFKQTVWLARRARAEEAGKAAPVGDMIERYRQGADQLREWGESVLSSHERAGVAGRRARLKDQGAPAKLAGIAALLQPLVPSTDIIDLAGSAGWPLAAAARAYHAIGERFGFDPLRSAASYLTSDQHWDRLATRRLVEDLFASQLAISTAIARYADAAGGKLKAGVEDPSEDWAGELVSSWQVTHAHEVDRTDHLIEQLSASGGWTLSKIAIASTELRELAQNAAKDEG</sequence>
<dbReference type="InterPro" id="IPR049062">
    <property type="entry name" value="NAD_Glu_DH_ACT2"/>
</dbReference>
<evidence type="ECO:0000259" key="3">
    <source>
        <dbReference type="Pfam" id="PF21074"/>
    </source>
</evidence>
<dbReference type="Pfam" id="PF21077">
    <property type="entry name" value="GDH_ACT3"/>
    <property type="match status" value="1"/>
</dbReference>
<dbReference type="InterPro" id="IPR028971">
    <property type="entry name" value="NAD-GDH_cat"/>
</dbReference>
<dbReference type="InterPro" id="IPR049059">
    <property type="entry name" value="NAD_Glu_DH_HM1"/>
</dbReference>
<dbReference type="InterPro" id="IPR046346">
    <property type="entry name" value="Aminoacid_DH-like_N_sf"/>
</dbReference>
<dbReference type="PANTHER" id="PTHR43403:SF1">
    <property type="entry name" value="NAD-SPECIFIC GLUTAMATE DEHYDROGENASE"/>
    <property type="match status" value="1"/>
</dbReference>
<dbReference type="Pfam" id="PF05088">
    <property type="entry name" value="Bac_GDH_CD"/>
    <property type="match status" value="1"/>
</dbReference>
<feature type="domain" description="NAD-glutamate dehydrogenase ACT3" evidence="6">
    <location>
        <begin position="555"/>
        <end position="631"/>
    </location>
</feature>
<gene>
    <name evidence="7" type="primary">gdhZ</name>
    <name evidence="7" type="ORF">GCM10007420_00230</name>
</gene>
<dbReference type="PIRSF" id="PIRSF036761">
    <property type="entry name" value="GDH_Mll4104"/>
    <property type="match status" value="1"/>
</dbReference>
<dbReference type="InterPro" id="IPR049058">
    <property type="entry name" value="NAD_Glu_DH_HM2"/>
</dbReference>
<reference evidence="8" key="1">
    <citation type="journal article" date="2019" name="Int. J. Syst. Evol. Microbiol.">
        <title>The Global Catalogue of Microorganisms (GCM) 10K type strain sequencing project: providing services to taxonomists for standard genome sequencing and annotation.</title>
        <authorList>
            <consortium name="The Broad Institute Genomics Platform"/>
            <consortium name="The Broad Institute Genome Sequencing Center for Infectious Disease"/>
            <person name="Wu L."/>
            <person name="Ma J."/>
        </authorList>
    </citation>
    <scope>NUCLEOTIDE SEQUENCE [LARGE SCALE GENOMIC DNA]</scope>
    <source>
        <strain evidence="8">CGMCC 1.12766</strain>
    </source>
</reference>
<dbReference type="Gene3D" id="3.40.50.720">
    <property type="entry name" value="NAD(P)-binding Rossmann-like Domain"/>
    <property type="match status" value="1"/>
</dbReference>
<name>A0ABQ1XEF4_9PROT</name>
<dbReference type="Pfam" id="PF21075">
    <property type="entry name" value="GDH_ACT1"/>
    <property type="match status" value="1"/>
</dbReference>
<keyword evidence="1" id="KW-0560">Oxidoreductase</keyword>
<accession>A0ABQ1XEF4</accession>
<dbReference type="InterPro" id="IPR036291">
    <property type="entry name" value="NAD(P)-bd_dom_sf"/>
</dbReference>
<dbReference type="InterPro" id="IPR007780">
    <property type="entry name" value="NAD_Glu_DH_bac"/>
</dbReference>
<dbReference type="Pfam" id="PF21073">
    <property type="entry name" value="GDH_HM1"/>
    <property type="match status" value="1"/>
</dbReference>
<dbReference type="Pfam" id="PF21074">
    <property type="entry name" value="GDH_C"/>
    <property type="match status" value="1"/>
</dbReference>
<evidence type="ECO:0000313" key="8">
    <source>
        <dbReference type="Proteomes" id="UP000648722"/>
    </source>
</evidence>
<evidence type="ECO:0000259" key="5">
    <source>
        <dbReference type="Pfam" id="PF21076"/>
    </source>
</evidence>
<feature type="domain" description="NAD-glutamate dehydrogenase catalytic" evidence="2">
    <location>
        <begin position="736"/>
        <end position="1233"/>
    </location>
</feature>
<dbReference type="SUPFAM" id="SSF51735">
    <property type="entry name" value="NAD(P)-binding Rossmann-fold domains"/>
    <property type="match status" value="1"/>
</dbReference>
<proteinExistence type="predicted"/>
<dbReference type="PANTHER" id="PTHR43403">
    <property type="entry name" value="NAD-SPECIFIC GLUTAMATE DEHYDROGENASE"/>
    <property type="match status" value="1"/>
</dbReference>
<keyword evidence="8" id="KW-1185">Reference proteome</keyword>
<feature type="domain" description="NAD-specific glutamate dehydrogenase C-terminal" evidence="3">
    <location>
        <begin position="1279"/>
        <end position="1632"/>
    </location>
</feature>
<dbReference type="Pfam" id="PF21078">
    <property type="entry name" value="GDH_HM3"/>
    <property type="match status" value="1"/>
</dbReference>
<feature type="domain" description="NAD-glutamate dehydrogenase ACT2" evidence="5">
    <location>
        <begin position="409"/>
        <end position="498"/>
    </location>
</feature>
<dbReference type="InterPro" id="IPR024727">
    <property type="entry name" value="NAD_Glu_DH_N_ACT1"/>
</dbReference>
<evidence type="ECO:0000313" key="7">
    <source>
        <dbReference type="EMBL" id="GGG89198.1"/>
    </source>
</evidence>